<evidence type="ECO:0000256" key="6">
    <source>
        <dbReference type="ARBA" id="ARBA00022801"/>
    </source>
</evidence>
<keyword evidence="5" id="KW-0255">Endonuclease</keyword>
<dbReference type="FunFam" id="3.10.20.370:FF:000001">
    <property type="entry name" value="Retrovirus-related Pol polyprotein from transposon 17.6-like protein"/>
    <property type="match status" value="1"/>
</dbReference>
<evidence type="ECO:0000256" key="2">
    <source>
        <dbReference type="ARBA" id="ARBA00022679"/>
    </source>
</evidence>
<dbReference type="EC" id="2.7.7.49" evidence="1"/>
<dbReference type="GO" id="GO:0042575">
    <property type="term" value="C:DNA polymerase complex"/>
    <property type="evidence" value="ECO:0007669"/>
    <property type="project" value="UniProtKB-ARBA"/>
</dbReference>
<sequence>MTATGDLQKVDRLFITDRKSGLRFLVDSGASVSCVPAKIYRGRRSSDFMQSAANSTRIRTYGVVHLNIDIGLRRIFPFAFIIADVTHPILGMDFLTKYALIFDFKKKFLADSLTSLQAVGTLSRGQTFITPVHSNSPYFEISLRFPGLFDKSLSLTIAQKEVFHYIETRGQPVHSKVRRLSPEKLKVLKTEFDTLLKAGIIVPSKSQWSSPVHFVPKKDGTWRICGDYRRLNAVTLPDRYPIPHIHDFTHFLHASLSLYIDASDIAIGAVLQQNSGQKSELLAFFPRKLSDSEKNYSTFDRELLAIYSAIRHFGHMLEGREFTVFMDHKPLVYMFRKSGDKHSPRQQRHSEYIGQFTTTIRHVVGDANVVADALSRISGISIPGVDFQRMALAQTTDEELQTLLKSNTGLKLQLLPIDNECALCDTSTNRIRPYVPPEFRKEVFDAIHSLSHPGTKATLRLLRYRYVWKNMAQDTTAWCRACLDCQKSKVFRHTKTPLESFSCQLVDTRFTQVHTDVVGPLPPSRNNRYFLTCIDRFTRWVEAVPMVDQAATTIAQAFLQEWCFALACLRSLLQTEVQTFRAIYSTILLICLVHTKTVVQHITQKLMT</sequence>
<dbReference type="AlphaFoldDB" id="A0A4Y2U6Z3"/>
<evidence type="ECO:0000259" key="8">
    <source>
        <dbReference type="Pfam" id="PF17917"/>
    </source>
</evidence>
<keyword evidence="11" id="KW-1185">Reference proteome</keyword>
<dbReference type="SUPFAM" id="SSF50630">
    <property type="entry name" value="Acid proteases"/>
    <property type="match status" value="1"/>
</dbReference>
<dbReference type="GO" id="GO:0003964">
    <property type="term" value="F:RNA-directed DNA polymerase activity"/>
    <property type="evidence" value="ECO:0007669"/>
    <property type="project" value="UniProtKB-KW"/>
</dbReference>
<evidence type="ECO:0000256" key="4">
    <source>
        <dbReference type="ARBA" id="ARBA00022722"/>
    </source>
</evidence>
<dbReference type="Gene3D" id="3.10.20.370">
    <property type="match status" value="1"/>
</dbReference>
<evidence type="ECO:0000313" key="11">
    <source>
        <dbReference type="Proteomes" id="UP000499080"/>
    </source>
</evidence>
<evidence type="ECO:0000256" key="1">
    <source>
        <dbReference type="ARBA" id="ARBA00012493"/>
    </source>
</evidence>
<dbReference type="Pfam" id="PF17917">
    <property type="entry name" value="RT_RNaseH"/>
    <property type="match status" value="1"/>
</dbReference>
<dbReference type="Pfam" id="PF17921">
    <property type="entry name" value="Integrase_H2C2"/>
    <property type="match status" value="1"/>
</dbReference>
<dbReference type="PANTHER" id="PTHR37984">
    <property type="entry name" value="PROTEIN CBG26694"/>
    <property type="match status" value="1"/>
</dbReference>
<dbReference type="Gene3D" id="3.30.420.10">
    <property type="entry name" value="Ribonuclease H-like superfamily/Ribonuclease H"/>
    <property type="match status" value="1"/>
</dbReference>
<dbReference type="InterPro" id="IPR001969">
    <property type="entry name" value="Aspartic_peptidase_AS"/>
</dbReference>
<dbReference type="GO" id="GO:0004519">
    <property type="term" value="F:endonuclease activity"/>
    <property type="evidence" value="ECO:0007669"/>
    <property type="project" value="UniProtKB-KW"/>
</dbReference>
<feature type="domain" description="Reverse transcriptase RNase H-like" evidence="8">
    <location>
        <begin position="255"/>
        <end position="356"/>
    </location>
</feature>
<proteinExistence type="predicted"/>
<dbReference type="InterPro" id="IPR043502">
    <property type="entry name" value="DNA/RNA_pol_sf"/>
</dbReference>
<dbReference type="GO" id="GO:0004190">
    <property type="term" value="F:aspartic-type endopeptidase activity"/>
    <property type="evidence" value="ECO:0007669"/>
    <property type="project" value="InterPro"/>
</dbReference>
<keyword evidence="7" id="KW-0695">RNA-directed DNA polymerase</keyword>
<comment type="caution">
    <text evidence="10">The sequence shown here is derived from an EMBL/GenBank/DDBJ whole genome shotgun (WGS) entry which is preliminary data.</text>
</comment>
<dbReference type="InterPro" id="IPR050951">
    <property type="entry name" value="Retrovirus_Pol_polyprotein"/>
</dbReference>
<dbReference type="InterPro" id="IPR036397">
    <property type="entry name" value="RNaseH_sf"/>
</dbReference>
<dbReference type="OrthoDB" id="6425673at2759"/>
<dbReference type="GO" id="GO:0003676">
    <property type="term" value="F:nucleic acid binding"/>
    <property type="evidence" value="ECO:0007669"/>
    <property type="project" value="InterPro"/>
</dbReference>
<keyword evidence="2" id="KW-0808">Transferase</keyword>
<gene>
    <name evidence="10" type="primary">Tf2-9_240</name>
    <name evidence="10" type="ORF">AVEN_62600_1</name>
</gene>
<keyword evidence="4" id="KW-0540">Nuclease</keyword>
<dbReference type="GO" id="GO:0006508">
    <property type="term" value="P:proteolysis"/>
    <property type="evidence" value="ECO:0007669"/>
    <property type="project" value="InterPro"/>
</dbReference>
<dbReference type="SUPFAM" id="SSF53098">
    <property type="entry name" value="Ribonuclease H-like"/>
    <property type="match status" value="1"/>
</dbReference>
<protein>
    <recommendedName>
        <fullName evidence="1">RNA-directed DNA polymerase</fullName>
        <ecNumber evidence="1">2.7.7.49</ecNumber>
    </recommendedName>
</protein>
<dbReference type="SUPFAM" id="SSF56672">
    <property type="entry name" value="DNA/RNA polymerases"/>
    <property type="match status" value="1"/>
</dbReference>
<dbReference type="InterPro" id="IPR021109">
    <property type="entry name" value="Peptidase_aspartic_dom_sf"/>
</dbReference>
<evidence type="ECO:0000256" key="7">
    <source>
        <dbReference type="ARBA" id="ARBA00022918"/>
    </source>
</evidence>
<evidence type="ECO:0000313" key="10">
    <source>
        <dbReference type="EMBL" id="GBO07804.1"/>
    </source>
</evidence>
<dbReference type="InterPro" id="IPR012337">
    <property type="entry name" value="RNaseH-like_sf"/>
</dbReference>
<dbReference type="CDD" id="cd09274">
    <property type="entry name" value="RNase_HI_RT_Ty3"/>
    <property type="match status" value="1"/>
</dbReference>
<evidence type="ECO:0000256" key="5">
    <source>
        <dbReference type="ARBA" id="ARBA00022759"/>
    </source>
</evidence>
<feature type="domain" description="Integrase zinc-binding" evidence="9">
    <location>
        <begin position="435"/>
        <end position="489"/>
    </location>
</feature>
<reference evidence="10 11" key="1">
    <citation type="journal article" date="2019" name="Sci. Rep.">
        <title>Orb-weaving spider Araneus ventricosus genome elucidates the spidroin gene catalogue.</title>
        <authorList>
            <person name="Kono N."/>
            <person name="Nakamura H."/>
            <person name="Ohtoshi R."/>
            <person name="Moran D.A.P."/>
            <person name="Shinohara A."/>
            <person name="Yoshida Y."/>
            <person name="Fujiwara M."/>
            <person name="Mori M."/>
            <person name="Tomita M."/>
            <person name="Arakawa K."/>
        </authorList>
    </citation>
    <scope>NUCLEOTIDE SEQUENCE [LARGE SCALE GENOMIC DNA]</scope>
</reference>
<dbReference type="Gene3D" id="1.10.340.70">
    <property type="match status" value="1"/>
</dbReference>
<name>A0A4Y2U6Z3_ARAVE</name>
<dbReference type="InterPro" id="IPR041588">
    <property type="entry name" value="Integrase_H2C2"/>
</dbReference>
<organism evidence="10 11">
    <name type="scientific">Araneus ventricosus</name>
    <name type="common">Orbweaver spider</name>
    <name type="synonym">Epeira ventricosa</name>
    <dbReference type="NCBI Taxonomy" id="182803"/>
    <lineage>
        <taxon>Eukaryota</taxon>
        <taxon>Metazoa</taxon>
        <taxon>Ecdysozoa</taxon>
        <taxon>Arthropoda</taxon>
        <taxon>Chelicerata</taxon>
        <taxon>Arachnida</taxon>
        <taxon>Araneae</taxon>
        <taxon>Araneomorphae</taxon>
        <taxon>Entelegynae</taxon>
        <taxon>Araneoidea</taxon>
        <taxon>Araneidae</taxon>
        <taxon>Araneus</taxon>
    </lineage>
</organism>
<dbReference type="PROSITE" id="PS00141">
    <property type="entry name" value="ASP_PROTEASE"/>
    <property type="match status" value="1"/>
</dbReference>
<dbReference type="EMBL" id="BGPR01033736">
    <property type="protein sequence ID" value="GBO07804.1"/>
    <property type="molecule type" value="Genomic_DNA"/>
</dbReference>
<dbReference type="Gene3D" id="3.10.10.10">
    <property type="entry name" value="HIV Type 1 Reverse Transcriptase, subunit A, domain 1"/>
    <property type="match status" value="1"/>
</dbReference>
<evidence type="ECO:0000256" key="3">
    <source>
        <dbReference type="ARBA" id="ARBA00022695"/>
    </source>
</evidence>
<evidence type="ECO:0000259" key="9">
    <source>
        <dbReference type="Pfam" id="PF17921"/>
    </source>
</evidence>
<dbReference type="Gene3D" id="2.40.70.10">
    <property type="entry name" value="Acid Proteases"/>
    <property type="match status" value="1"/>
</dbReference>
<keyword evidence="6" id="KW-0378">Hydrolase</keyword>
<dbReference type="Proteomes" id="UP000499080">
    <property type="component" value="Unassembled WGS sequence"/>
</dbReference>
<keyword evidence="3" id="KW-0548">Nucleotidyltransferase</keyword>
<accession>A0A4Y2U6Z3</accession>
<dbReference type="InterPro" id="IPR041373">
    <property type="entry name" value="RT_RNaseH"/>
</dbReference>
<dbReference type="PANTHER" id="PTHR37984:SF5">
    <property type="entry name" value="PROTEIN NYNRIN-LIKE"/>
    <property type="match status" value="1"/>
</dbReference>